<dbReference type="OrthoDB" id="21094at2"/>
<dbReference type="AlphaFoldDB" id="A0A158ITD5"/>
<evidence type="ECO:0000256" key="4">
    <source>
        <dbReference type="ARBA" id="ARBA00022692"/>
    </source>
</evidence>
<reference evidence="8" key="1">
    <citation type="submission" date="2016-01" db="EMBL/GenBank/DDBJ databases">
        <authorList>
            <person name="Peeters C."/>
        </authorList>
    </citation>
    <scope>NUCLEOTIDE SEQUENCE [LARGE SCALE GENOMIC DNA]</scope>
    <source>
        <strain evidence="8">LMG 29317</strain>
    </source>
</reference>
<feature type="transmembrane region" description="Helical" evidence="7">
    <location>
        <begin position="192"/>
        <end position="213"/>
    </location>
</feature>
<comment type="caution">
    <text evidence="8">The sequence shown here is derived from an EMBL/GenBank/DDBJ whole genome shotgun (WGS) entry which is preliminary data.</text>
</comment>
<evidence type="ECO:0000256" key="6">
    <source>
        <dbReference type="ARBA" id="ARBA00023136"/>
    </source>
</evidence>
<evidence type="ECO:0000313" key="9">
    <source>
        <dbReference type="Proteomes" id="UP000055019"/>
    </source>
</evidence>
<dbReference type="EMBL" id="FCOM02000010">
    <property type="protein sequence ID" value="SAL59553.1"/>
    <property type="molecule type" value="Genomic_DNA"/>
</dbReference>
<protein>
    <recommendedName>
        <fullName evidence="7">UPF0056 membrane protein</fullName>
    </recommendedName>
</protein>
<evidence type="ECO:0000256" key="3">
    <source>
        <dbReference type="ARBA" id="ARBA00022475"/>
    </source>
</evidence>
<gene>
    <name evidence="8" type="ORF">AWB74_02903</name>
</gene>
<keyword evidence="5 7" id="KW-1133">Transmembrane helix</keyword>
<feature type="transmembrane region" description="Helical" evidence="7">
    <location>
        <begin position="12"/>
        <end position="36"/>
    </location>
</feature>
<keyword evidence="9" id="KW-1185">Reference proteome</keyword>
<evidence type="ECO:0000256" key="5">
    <source>
        <dbReference type="ARBA" id="ARBA00022989"/>
    </source>
</evidence>
<dbReference type="PANTHER" id="PTHR33508:SF1">
    <property type="entry name" value="UPF0056 MEMBRANE PROTEIN YHCE"/>
    <property type="match status" value="1"/>
</dbReference>
<dbReference type="GO" id="GO:0005886">
    <property type="term" value="C:plasma membrane"/>
    <property type="evidence" value="ECO:0007669"/>
    <property type="project" value="UniProtKB-SubCell"/>
</dbReference>
<name>A0A158ITD5_9BURK</name>
<dbReference type="InterPro" id="IPR002771">
    <property type="entry name" value="Multi_antbiot-R_MarC"/>
</dbReference>
<comment type="subcellular location">
    <subcellularLocation>
        <location evidence="1 7">Cell membrane</location>
        <topology evidence="1 7">Multi-pass membrane protein</topology>
    </subcellularLocation>
</comment>
<evidence type="ECO:0000313" key="8">
    <source>
        <dbReference type="EMBL" id="SAL59553.1"/>
    </source>
</evidence>
<dbReference type="NCBIfam" id="TIGR00427">
    <property type="entry name" value="NAAT family transporter"/>
    <property type="match status" value="1"/>
</dbReference>
<sequence>MLNEFAKTVLVIVAGLFPIINPPATALVVLSMLPHLGDADRAELARRISINSFAILLASLSIGAYVLTFFGISIPVLRVAGGIVVAMAGWGLLQRPDDDDTAEPAPKPRSGATLRAKAFYPLTLPITVGPGAIAVAIALGTGTPRQGLQPVHLAGVGVALVLLSVSIYVCVRFAGHFERLLGTAGTQVAMRLFAFVIFCIGVQILWLGLAELIGSVKLDVSLNQR</sequence>
<feature type="transmembrane region" description="Helical" evidence="7">
    <location>
        <begin position="48"/>
        <end position="70"/>
    </location>
</feature>
<dbReference type="Proteomes" id="UP000055019">
    <property type="component" value="Unassembled WGS sequence"/>
</dbReference>
<feature type="transmembrane region" description="Helical" evidence="7">
    <location>
        <begin position="151"/>
        <end position="171"/>
    </location>
</feature>
<accession>A0A158ITD5</accession>
<comment type="similarity">
    <text evidence="2 7">Belongs to the UPF0056 (MarC) family.</text>
</comment>
<dbReference type="Pfam" id="PF01914">
    <property type="entry name" value="MarC"/>
    <property type="match status" value="1"/>
</dbReference>
<evidence type="ECO:0000256" key="7">
    <source>
        <dbReference type="RuleBase" id="RU362048"/>
    </source>
</evidence>
<keyword evidence="4 7" id="KW-0812">Transmembrane</keyword>
<organism evidence="8 9">
    <name type="scientific">Caballeronia arvi</name>
    <dbReference type="NCBI Taxonomy" id="1777135"/>
    <lineage>
        <taxon>Bacteria</taxon>
        <taxon>Pseudomonadati</taxon>
        <taxon>Pseudomonadota</taxon>
        <taxon>Betaproteobacteria</taxon>
        <taxon>Burkholderiales</taxon>
        <taxon>Burkholderiaceae</taxon>
        <taxon>Caballeronia</taxon>
    </lineage>
</organism>
<keyword evidence="3" id="KW-1003">Cell membrane</keyword>
<dbReference type="PANTHER" id="PTHR33508">
    <property type="entry name" value="UPF0056 MEMBRANE PROTEIN YHCE"/>
    <property type="match status" value="1"/>
</dbReference>
<feature type="transmembrane region" description="Helical" evidence="7">
    <location>
        <begin position="76"/>
        <end position="93"/>
    </location>
</feature>
<proteinExistence type="inferred from homology"/>
<dbReference type="RefSeq" id="WP_061147537.1">
    <property type="nucleotide sequence ID" value="NZ_FCOM02000010.1"/>
</dbReference>
<evidence type="ECO:0000256" key="1">
    <source>
        <dbReference type="ARBA" id="ARBA00004651"/>
    </source>
</evidence>
<feature type="transmembrane region" description="Helical" evidence="7">
    <location>
        <begin position="118"/>
        <end position="139"/>
    </location>
</feature>
<keyword evidence="6 7" id="KW-0472">Membrane</keyword>
<evidence type="ECO:0000256" key="2">
    <source>
        <dbReference type="ARBA" id="ARBA00009784"/>
    </source>
</evidence>